<dbReference type="PROSITE" id="PS51186">
    <property type="entry name" value="GNAT"/>
    <property type="match status" value="1"/>
</dbReference>
<comment type="caution">
    <text evidence="3">The sequence shown here is derived from an EMBL/GenBank/DDBJ whole genome shotgun (WGS) entry which is preliminary data.</text>
</comment>
<dbReference type="Gene3D" id="3.40.630.30">
    <property type="match status" value="1"/>
</dbReference>
<proteinExistence type="predicted"/>
<name>A0A919B1Q0_9ACTN</name>
<evidence type="ECO:0000256" key="1">
    <source>
        <dbReference type="ARBA" id="ARBA00023251"/>
    </source>
</evidence>
<dbReference type="InterPro" id="IPR016181">
    <property type="entry name" value="Acyl_CoA_acyltransferase"/>
</dbReference>
<dbReference type="PANTHER" id="PTHR31438">
    <property type="entry name" value="LYSINE N-ACYLTRANSFERASE C17G9.06C-RELATED"/>
    <property type="match status" value="1"/>
</dbReference>
<accession>A0A919B1Q0</accession>
<dbReference type="AlphaFoldDB" id="A0A919B1Q0"/>
<dbReference type="GO" id="GO:0016410">
    <property type="term" value="F:N-acyltransferase activity"/>
    <property type="evidence" value="ECO:0007669"/>
    <property type="project" value="TreeGrafter"/>
</dbReference>
<evidence type="ECO:0000313" key="4">
    <source>
        <dbReference type="Proteomes" id="UP000638313"/>
    </source>
</evidence>
<dbReference type="GO" id="GO:0046677">
    <property type="term" value="P:response to antibiotic"/>
    <property type="evidence" value="ECO:0007669"/>
    <property type="project" value="UniProtKB-KW"/>
</dbReference>
<evidence type="ECO:0000259" key="2">
    <source>
        <dbReference type="PROSITE" id="PS51186"/>
    </source>
</evidence>
<feature type="domain" description="N-acetyltransferase" evidence="2">
    <location>
        <begin position="33"/>
        <end position="208"/>
    </location>
</feature>
<dbReference type="Pfam" id="PF13523">
    <property type="entry name" value="Acetyltransf_8"/>
    <property type="match status" value="1"/>
</dbReference>
<organism evidence="3 4">
    <name type="scientific">Streptomyces mashuensis</name>
    <dbReference type="NCBI Taxonomy" id="33904"/>
    <lineage>
        <taxon>Bacteria</taxon>
        <taxon>Bacillati</taxon>
        <taxon>Actinomycetota</taxon>
        <taxon>Actinomycetes</taxon>
        <taxon>Kitasatosporales</taxon>
        <taxon>Streptomycetaceae</taxon>
        <taxon>Streptomyces</taxon>
    </lineage>
</organism>
<evidence type="ECO:0000313" key="3">
    <source>
        <dbReference type="EMBL" id="GHF39813.1"/>
    </source>
</evidence>
<dbReference type="SUPFAM" id="SSF55729">
    <property type="entry name" value="Acyl-CoA N-acyltransferases (Nat)"/>
    <property type="match status" value="1"/>
</dbReference>
<sequence length="212" mass="23511">MWRDPWDLPAPHVACEGACAGAAEQSGGGLVVITWRRIDEQDFPLLRMWLQQPHVKRWWNHETTAEAVARDFGPAARGEEPSEDLLAFLEGVPVGLVQRSRLRDYPEYLAELASVVAVPDGAMTIDYLIGDPRRTGQGIGTAMIHSAIVRTWAEHSAAPCILVPVVAANRASWRALERAGLHRVGVGNLEPDNPVDDRTHYLYRIDRPRPGD</sequence>
<reference evidence="3" key="1">
    <citation type="journal article" date="2014" name="Int. J. Syst. Evol. Microbiol.">
        <title>Complete genome sequence of Corynebacterium casei LMG S-19264T (=DSM 44701T), isolated from a smear-ripened cheese.</title>
        <authorList>
            <consortium name="US DOE Joint Genome Institute (JGI-PGF)"/>
            <person name="Walter F."/>
            <person name="Albersmeier A."/>
            <person name="Kalinowski J."/>
            <person name="Ruckert C."/>
        </authorList>
    </citation>
    <scope>NUCLEOTIDE SEQUENCE</scope>
    <source>
        <strain evidence="3">JCM 4059</strain>
    </source>
</reference>
<dbReference type="EMBL" id="BNBD01000003">
    <property type="protein sequence ID" value="GHF39813.1"/>
    <property type="molecule type" value="Genomic_DNA"/>
</dbReference>
<dbReference type="PANTHER" id="PTHR31438:SF1">
    <property type="entry name" value="LYSINE N-ACYLTRANSFERASE C17G9.06C-RELATED"/>
    <property type="match status" value="1"/>
</dbReference>
<gene>
    <name evidence="3" type="ORF">GCM10010218_21440</name>
</gene>
<keyword evidence="1" id="KW-0046">Antibiotic resistance</keyword>
<keyword evidence="4" id="KW-1185">Reference proteome</keyword>
<dbReference type="InterPro" id="IPR000182">
    <property type="entry name" value="GNAT_dom"/>
</dbReference>
<reference evidence="3" key="2">
    <citation type="submission" date="2020-09" db="EMBL/GenBank/DDBJ databases">
        <authorList>
            <person name="Sun Q."/>
            <person name="Ohkuma M."/>
        </authorList>
    </citation>
    <scope>NUCLEOTIDE SEQUENCE</scope>
    <source>
        <strain evidence="3">JCM 4059</strain>
    </source>
</reference>
<dbReference type="Proteomes" id="UP000638313">
    <property type="component" value="Unassembled WGS sequence"/>
</dbReference>
<protein>
    <recommendedName>
        <fullName evidence="2">N-acetyltransferase domain-containing protein</fullName>
    </recommendedName>
</protein>